<dbReference type="EMBL" id="JACKVK010000009">
    <property type="protein sequence ID" value="MCV7422399.1"/>
    <property type="molecule type" value="Genomic_DNA"/>
</dbReference>
<feature type="region of interest" description="Disordered" evidence="1">
    <location>
        <begin position="99"/>
        <end position="118"/>
    </location>
</feature>
<evidence type="ECO:0000313" key="2">
    <source>
        <dbReference type="EMBL" id="MCV7422399.1"/>
    </source>
</evidence>
<organism evidence="2 3">
    <name type="scientific">Mycobacterium yunnanensis</name>
    <dbReference type="NCBI Taxonomy" id="368477"/>
    <lineage>
        <taxon>Bacteria</taxon>
        <taxon>Bacillati</taxon>
        <taxon>Actinomycetota</taxon>
        <taxon>Actinomycetes</taxon>
        <taxon>Mycobacteriales</taxon>
        <taxon>Mycobacteriaceae</taxon>
        <taxon>Mycobacterium</taxon>
    </lineage>
</organism>
<dbReference type="Proteomes" id="UP001141629">
    <property type="component" value="Unassembled WGS sequence"/>
</dbReference>
<gene>
    <name evidence="2" type="ORF">H7K45_17775</name>
</gene>
<dbReference type="InterPro" id="IPR008912">
    <property type="entry name" value="Uncharacterised_CoxE"/>
</dbReference>
<comment type="caution">
    <text evidence="2">The sequence shown here is derived from an EMBL/GenBank/DDBJ whole genome shotgun (WGS) entry which is preliminary data.</text>
</comment>
<protein>
    <submittedName>
        <fullName evidence="2">VWA domain-containing protein</fullName>
    </submittedName>
</protein>
<name>A0A9X2Z381_9MYCO</name>
<dbReference type="PANTHER" id="PTHR39338:SF5">
    <property type="entry name" value="BLR6139 PROTEIN"/>
    <property type="match status" value="1"/>
</dbReference>
<evidence type="ECO:0000256" key="1">
    <source>
        <dbReference type="SAM" id="MobiDB-lite"/>
    </source>
</evidence>
<sequence>MEATLHRFVRLLRLAGLRVSIPEALDAMRCAGQPGVLTSRTLLRIALQAALVKDQRDEPVFTEIFDAFFSLIRVGDDEGAGGHGHGHDELVDSGELESFTLSDEPSDTPEEGHEHGKPASIRDYFKQEDLAQRYNLHQEANKIDLAALTDQIVFSKEKVGEDANAYRVELSAARLHGAGPPGTLASGAATSVDASLTIAEQDALLGWLNQLDEDEGGDEGDAAALRRRLTGVLENLPEALKRHLEALLALENVIVEARAMREASVERIGEVERAELEESLRRLARSLHGALTPRRRDAAGGRVDSGRTMRRNMRFDGIPFVPVTVRRAEDRPRLVVLADVSLSVRATSRFTLNLAHGLQDAFTQVRSFAFVARVAETTELFRQHPGDRALGMIFGGDVLDVDANSDYGRVFGDFIAEHASAVTRRTTVLVLGDGRNNAADPNVHAFEEIARRARETVWLTPEPRYSWGLGSCDLPLYAEHCNRVRVVRDVGGLERTALEFAAAAVRR</sequence>
<keyword evidence="3" id="KW-1185">Reference proteome</keyword>
<evidence type="ECO:0000313" key="3">
    <source>
        <dbReference type="Proteomes" id="UP001141629"/>
    </source>
</evidence>
<dbReference type="Pfam" id="PF05762">
    <property type="entry name" value="VWA_CoxE"/>
    <property type="match status" value="1"/>
</dbReference>
<dbReference type="RefSeq" id="WP_263997231.1">
    <property type="nucleotide sequence ID" value="NZ_JACKVK010000009.1"/>
</dbReference>
<reference evidence="2" key="2">
    <citation type="journal article" date="2022" name="BMC Genomics">
        <title>Comparative genome analysis of mycobacteria focusing on tRNA and non-coding RNA.</title>
        <authorList>
            <person name="Behra P.R.K."/>
            <person name="Pettersson B.M.F."/>
            <person name="Ramesh M."/>
            <person name="Das S."/>
            <person name="Dasgupta S."/>
            <person name="Kirsebom L.A."/>
        </authorList>
    </citation>
    <scope>NUCLEOTIDE SEQUENCE</scope>
    <source>
        <strain evidence="2">DSM 44838</strain>
    </source>
</reference>
<accession>A0A9X2Z381</accession>
<dbReference type="AlphaFoldDB" id="A0A9X2Z381"/>
<reference evidence="2" key="1">
    <citation type="submission" date="2020-07" db="EMBL/GenBank/DDBJ databases">
        <authorList>
            <person name="Pettersson B.M.F."/>
            <person name="Behra P.R.K."/>
            <person name="Ramesh M."/>
            <person name="Das S."/>
            <person name="Dasgupta S."/>
            <person name="Kirsebom L.A."/>
        </authorList>
    </citation>
    <scope>NUCLEOTIDE SEQUENCE</scope>
    <source>
        <strain evidence="2">DSM 44838</strain>
    </source>
</reference>
<proteinExistence type="predicted"/>
<dbReference type="PANTHER" id="PTHR39338">
    <property type="entry name" value="BLL5662 PROTEIN-RELATED"/>
    <property type="match status" value="1"/>
</dbReference>